<name>A0A4Q1BUC0_TREME</name>
<evidence type="ECO:0000313" key="4">
    <source>
        <dbReference type="Proteomes" id="UP000289152"/>
    </source>
</evidence>
<proteinExistence type="inferred from homology"/>
<comment type="caution">
    <text evidence="3">The sequence shown here is derived from an EMBL/GenBank/DDBJ whole genome shotgun (WGS) entry which is preliminary data.</text>
</comment>
<evidence type="ECO:0000256" key="2">
    <source>
        <dbReference type="SAM" id="MobiDB-lite"/>
    </source>
</evidence>
<accession>A0A4Q1BUC0</accession>
<dbReference type="InterPro" id="IPR021346">
    <property type="entry name" value="Tma16"/>
</dbReference>
<feature type="region of interest" description="Disordered" evidence="2">
    <location>
        <begin position="1"/>
        <end position="23"/>
    </location>
</feature>
<dbReference type="Gene3D" id="1.20.1440.170">
    <property type="entry name" value="Translation machinery-associated protein 16-like"/>
    <property type="match status" value="1"/>
</dbReference>
<dbReference type="EMBL" id="SDIL01000007">
    <property type="protein sequence ID" value="RXK41655.1"/>
    <property type="molecule type" value="Genomic_DNA"/>
</dbReference>
<evidence type="ECO:0008006" key="5">
    <source>
        <dbReference type="Google" id="ProtNLM"/>
    </source>
</evidence>
<dbReference type="Pfam" id="PF11176">
    <property type="entry name" value="Tma16"/>
    <property type="match status" value="1"/>
</dbReference>
<sequence>MPSRRLTKKTIKGKEGVHPGSRKAGQLARVSLRTLKLQAQAKDRKELKTAKLFRPTFFLHSLSSASPLSLPSLRALIVDVYLARNDARLHELEAERRPGRPKLKELVDLEEIKRVEWAEWETGFATLKLRASLGQPVGKQELEWTQANFPEVPDLTHGPTVRLMYSLLEQGINLNISNIPLLRHVRIPRLPEGPEGVVVSRPGKWENMGLGSGVEGQGEDWTDVISSEMS</sequence>
<dbReference type="AlphaFoldDB" id="A0A4Q1BUC0"/>
<dbReference type="Proteomes" id="UP000289152">
    <property type="component" value="Unassembled WGS sequence"/>
</dbReference>
<organism evidence="3 4">
    <name type="scientific">Tremella mesenterica</name>
    <name type="common">Jelly fungus</name>
    <dbReference type="NCBI Taxonomy" id="5217"/>
    <lineage>
        <taxon>Eukaryota</taxon>
        <taxon>Fungi</taxon>
        <taxon>Dikarya</taxon>
        <taxon>Basidiomycota</taxon>
        <taxon>Agaricomycotina</taxon>
        <taxon>Tremellomycetes</taxon>
        <taxon>Tremellales</taxon>
        <taxon>Tremellaceae</taxon>
        <taxon>Tremella</taxon>
    </lineage>
</organism>
<dbReference type="InParanoid" id="A0A4Q1BUC0"/>
<reference evidence="3 4" key="1">
    <citation type="submission" date="2016-06" db="EMBL/GenBank/DDBJ databases">
        <title>Evolution of pathogenesis and genome organization in the Tremellales.</title>
        <authorList>
            <person name="Cuomo C."/>
            <person name="Litvintseva A."/>
            <person name="Heitman J."/>
            <person name="Chen Y."/>
            <person name="Sun S."/>
            <person name="Springer D."/>
            <person name="Dromer F."/>
            <person name="Young S."/>
            <person name="Zeng Q."/>
            <person name="Chapman S."/>
            <person name="Gujja S."/>
            <person name="Saif S."/>
            <person name="Birren B."/>
        </authorList>
    </citation>
    <scope>NUCLEOTIDE SEQUENCE [LARGE SCALE GENOMIC DNA]</scope>
    <source>
        <strain evidence="3 4">ATCC 28783</strain>
    </source>
</reference>
<comment type="similarity">
    <text evidence="1">Belongs to the TMA16 family.</text>
</comment>
<dbReference type="OrthoDB" id="270284at2759"/>
<feature type="compositionally biased region" description="Basic residues" evidence="2">
    <location>
        <begin position="1"/>
        <end position="11"/>
    </location>
</feature>
<evidence type="ECO:0000313" key="3">
    <source>
        <dbReference type="EMBL" id="RXK41655.1"/>
    </source>
</evidence>
<dbReference type="InterPro" id="IPR038356">
    <property type="entry name" value="Tma16_sf"/>
</dbReference>
<feature type="region of interest" description="Disordered" evidence="2">
    <location>
        <begin position="208"/>
        <end position="230"/>
    </location>
</feature>
<dbReference type="STRING" id="5217.A0A4Q1BUC0"/>
<dbReference type="VEuPathDB" id="FungiDB:TREMEDRAFT_59788"/>
<dbReference type="PANTHER" id="PTHR13349">
    <property type="entry name" value="TRANSLATION MACHINERY-ASSOCIATED PROTEIN 16"/>
    <property type="match status" value="1"/>
</dbReference>
<keyword evidence="4" id="KW-1185">Reference proteome</keyword>
<evidence type="ECO:0000256" key="1">
    <source>
        <dbReference type="ARBA" id="ARBA00034127"/>
    </source>
</evidence>
<protein>
    <recommendedName>
        <fullName evidence="5">Translation machinery-associated protein 16</fullName>
    </recommendedName>
</protein>
<gene>
    <name evidence="3" type="ORF">M231_01155</name>
</gene>
<dbReference type="PANTHER" id="PTHR13349:SF2">
    <property type="entry name" value="TRANSLATION MACHINERY-ASSOCIATED PROTEIN 16"/>
    <property type="match status" value="1"/>
</dbReference>
<dbReference type="GO" id="GO:0005634">
    <property type="term" value="C:nucleus"/>
    <property type="evidence" value="ECO:0007669"/>
    <property type="project" value="TreeGrafter"/>
</dbReference>